<dbReference type="PANTHER" id="PTHR44329:SF291">
    <property type="entry name" value="PROTEIN KINASE DOMAIN-CONTAINING PROTEIN"/>
    <property type="match status" value="1"/>
</dbReference>
<evidence type="ECO:0000256" key="4">
    <source>
        <dbReference type="RuleBase" id="RU000304"/>
    </source>
</evidence>
<keyword evidence="4" id="KW-0723">Serine/threonine-protein kinase</keyword>
<dbReference type="InterPro" id="IPR051681">
    <property type="entry name" value="Ser/Thr_Kinases-Pseudokinases"/>
</dbReference>
<organism evidence="6">
    <name type="scientific">Phallusia mammillata</name>
    <dbReference type="NCBI Taxonomy" id="59560"/>
    <lineage>
        <taxon>Eukaryota</taxon>
        <taxon>Metazoa</taxon>
        <taxon>Chordata</taxon>
        <taxon>Tunicata</taxon>
        <taxon>Ascidiacea</taxon>
        <taxon>Phlebobranchia</taxon>
        <taxon>Ascidiidae</taxon>
        <taxon>Phallusia</taxon>
    </lineage>
</organism>
<evidence type="ECO:0000259" key="5">
    <source>
        <dbReference type="PROSITE" id="PS50011"/>
    </source>
</evidence>
<dbReference type="Pfam" id="PF00069">
    <property type="entry name" value="Pkinase"/>
    <property type="match status" value="1"/>
</dbReference>
<dbReference type="GO" id="GO:0005524">
    <property type="term" value="F:ATP binding"/>
    <property type="evidence" value="ECO:0007669"/>
    <property type="project" value="UniProtKB-UniRule"/>
</dbReference>
<dbReference type="InterPro" id="IPR011009">
    <property type="entry name" value="Kinase-like_dom_sf"/>
</dbReference>
<dbReference type="SUPFAM" id="SSF56112">
    <property type="entry name" value="Protein kinase-like (PK-like)"/>
    <property type="match status" value="1"/>
</dbReference>
<dbReference type="SMART" id="SM00220">
    <property type="entry name" value="S_TKc"/>
    <property type="match status" value="1"/>
</dbReference>
<evidence type="ECO:0000256" key="2">
    <source>
        <dbReference type="ARBA" id="ARBA00022840"/>
    </source>
</evidence>
<dbReference type="GO" id="GO:0004706">
    <property type="term" value="F:JUN kinase kinase kinase activity"/>
    <property type="evidence" value="ECO:0007669"/>
    <property type="project" value="TreeGrafter"/>
</dbReference>
<dbReference type="PROSITE" id="PS00108">
    <property type="entry name" value="PROTEIN_KINASE_ST"/>
    <property type="match status" value="1"/>
</dbReference>
<dbReference type="InterPro" id="IPR008271">
    <property type="entry name" value="Ser/Thr_kinase_AS"/>
</dbReference>
<keyword evidence="1 3" id="KW-0547">Nucleotide-binding</keyword>
<feature type="binding site" evidence="3">
    <location>
        <position position="65"/>
    </location>
    <ligand>
        <name>ATP</name>
        <dbReference type="ChEBI" id="CHEBI:30616"/>
    </ligand>
</feature>
<dbReference type="Gene3D" id="1.10.510.10">
    <property type="entry name" value="Transferase(Phosphotransferase) domain 1"/>
    <property type="match status" value="1"/>
</dbReference>
<dbReference type="EMBL" id="LR789742">
    <property type="protein sequence ID" value="CAB3265604.1"/>
    <property type="molecule type" value="mRNA"/>
</dbReference>
<dbReference type="InterPro" id="IPR017441">
    <property type="entry name" value="Protein_kinase_ATP_BS"/>
</dbReference>
<evidence type="ECO:0000256" key="3">
    <source>
        <dbReference type="PROSITE-ProRule" id="PRU10141"/>
    </source>
</evidence>
<reference evidence="6" key="1">
    <citation type="submission" date="2020-04" db="EMBL/GenBank/DDBJ databases">
        <authorList>
            <person name="Neveu A P."/>
        </authorList>
    </citation>
    <scope>NUCLEOTIDE SEQUENCE</scope>
    <source>
        <tissue evidence="6">Whole embryo</tissue>
    </source>
</reference>
<keyword evidence="2 3" id="KW-0067">ATP-binding</keyword>
<evidence type="ECO:0000256" key="1">
    <source>
        <dbReference type="ARBA" id="ARBA00022741"/>
    </source>
</evidence>
<dbReference type="PROSITE" id="PS00107">
    <property type="entry name" value="PROTEIN_KINASE_ATP"/>
    <property type="match status" value="1"/>
</dbReference>
<dbReference type="PIRSF" id="PIRSF000654">
    <property type="entry name" value="Integrin-linked_kinase"/>
    <property type="match status" value="1"/>
</dbReference>
<protein>
    <submittedName>
        <fullName evidence="6">Receptor-interacting serine/threonine-protein kinase 1-like</fullName>
    </submittedName>
</protein>
<evidence type="ECO:0000313" key="6">
    <source>
        <dbReference type="EMBL" id="CAB3265604.1"/>
    </source>
</evidence>
<keyword evidence="6" id="KW-0418">Kinase</keyword>
<dbReference type="PANTHER" id="PTHR44329">
    <property type="entry name" value="SERINE/THREONINE-PROTEIN KINASE TNNI3K-RELATED"/>
    <property type="match status" value="1"/>
</dbReference>
<name>A0A6F9DQ87_9ASCI</name>
<accession>A0A6F9DQ87</accession>
<feature type="domain" description="Protein kinase" evidence="5">
    <location>
        <begin position="37"/>
        <end position="308"/>
    </location>
</feature>
<keyword evidence="6" id="KW-0675">Receptor</keyword>
<gene>
    <name evidence="6" type="primary">Ripk1-011</name>
</gene>
<sequence length="350" mass="39057">MSVKMVSVQPGVMERCLMSQLPHDLPELPANDLKTSHNKLDYIGSGSFGAVRRCYYDRLGEVAVKCIPLIGTPEEMMSSWKSFKAEANVIPRLNHPNIVEVYGVTKWNSNVGLILEYVGGKNLEKLIRDKFAYSRSIGLKLVHQLSAAIKHLHTVDSQKKINHGDIKSSNILITPQFALKLADFGAANVRAATGCQSSSLTLDTSTVHTLLYAAPEILSGEGYKDHERDVYSFAVVAYEILTAKLVYNDFPGMKEQELYVAIMNGQRPNLEHISNDDPVKPLIVSCWSQNPTDRPKIIEVEKRLSQIIEDELGDKMDASVVSPIKIPDASRIADRVGLDRFLYPYKESRI</sequence>
<dbReference type="InterPro" id="IPR000719">
    <property type="entry name" value="Prot_kinase_dom"/>
</dbReference>
<dbReference type="AlphaFoldDB" id="A0A6F9DQ87"/>
<comment type="similarity">
    <text evidence="4">Belongs to the protein kinase superfamily.</text>
</comment>
<dbReference type="PROSITE" id="PS50011">
    <property type="entry name" value="PROTEIN_KINASE_DOM"/>
    <property type="match status" value="1"/>
</dbReference>
<proteinExistence type="evidence at transcript level"/>
<keyword evidence="6" id="KW-0808">Transferase</keyword>